<sequence length="266" mass="30790">MAISSIIYKDQLNRSLQLNHVPQRIVSLVPSLTELLVDLGLEDKIVGITKFCIHPNQIRKEKIIVGGTKQVNIEKIKTLLPDIILCNKEENTKSIIEDLTSVAPIHISDIYNLKDCLELITMYGKLFNAEDKALEICSKIKIERNQFLFTITNPIKPKAAYFIWKEPWMVAASNTFIDFMLKEAGFDNIFNNLKRYPEIELNNEYLVNADVILLSSEPYPFKEKHVKELQDKFPNKKICIVDGEMFSWYGSRVLKAYTYFKTLKHN</sequence>
<organism evidence="3 4">
    <name type="scientific">Microcosmobacter mediterraneus</name>
    <dbReference type="NCBI Taxonomy" id="3075607"/>
    <lineage>
        <taxon>Bacteria</taxon>
        <taxon>Pseudomonadati</taxon>
        <taxon>Bacteroidota</taxon>
        <taxon>Flavobacteriia</taxon>
        <taxon>Flavobacteriales</taxon>
        <taxon>Flavobacteriaceae</taxon>
        <taxon>Microcosmobacter</taxon>
    </lineage>
</organism>
<proteinExistence type="predicted"/>
<dbReference type="RefSeq" id="WP_311428023.1">
    <property type="nucleotide sequence ID" value="NZ_JAVRIA010000006.1"/>
</dbReference>
<dbReference type="NCBIfam" id="NF038402">
    <property type="entry name" value="TroA_like"/>
    <property type="match status" value="1"/>
</dbReference>
<dbReference type="PANTHER" id="PTHR30535:SF34">
    <property type="entry name" value="MOLYBDATE-BINDING PROTEIN MOLA"/>
    <property type="match status" value="1"/>
</dbReference>
<evidence type="ECO:0000256" key="1">
    <source>
        <dbReference type="ARBA" id="ARBA00022729"/>
    </source>
</evidence>
<name>A0ABU2YN88_9FLAO</name>
<comment type="caution">
    <text evidence="3">The sequence shown here is derived from an EMBL/GenBank/DDBJ whole genome shotgun (WGS) entry which is preliminary data.</text>
</comment>
<evidence type="ECO:0000313" key="3">
    <source>
        <dbReference type="EMBL" id="MDT0559260.1"/>
    </source>
</evidence>
<keyword evidence="3" id="KW-0675">Receptor</keyword>
<dbReference type="Pfam" id="PF01497">
    <property type="entry name" value="Peripla_BP_2"/>
    <property type="match status" value="1"/>
</dbReference>
<dbReference type="PROSITE" id="PS50983">
    <property type="entry name" value="FE_B12_PBP"/>
    <property type="match status" value="1"/>
</dbReference>
<gene>
    <name evidence="3" type="ORF">RM697_11400</name>
</gene>
<dbReference type="InterPro" id="IPR002491">
    <property type="entry name" value="ABC_transptr_periplasmic_BD"/>
</dbReference>
<dbReference type="Gene3D" id="3.40.50.1980">
    <property type="entry name" value="Nitrogenase molybdenum iron protein domain"/>
    <property type="match status" value="2"/>
</dbReference>
<keyword evidence="4" id="KW-1185">Reference proteome</keyword>
<dbReference type="SUPFAM" id="SSF53807">
    <property type="entry name" value="Helical backbone' metal receptor"/>
    <property type="match status" value="1"/>
</dbReference>
<reference evidence="3 4" key="1">
    <citation type="submission" date="2023-09" db="EMBL/GenBank/DDBJ databases">
        <authorList>
            <person name="Rey-Velasco X."/>
        </authorList>
    </citation>
    <scope>NUCLEOTIDE SEQUENCE [LARGE SCALE GENOMIC DNA]</scope>
    <source>
        <strain evidence="3 4">W332</strain>
    </source>
</reference>
<dbReference type="PANTHER" id="PTHR30535">
    <property type="entry name" value="VITAMIN B12-BINDING PROTEIN"/>
    <property type="match status" value="1"/>
</dbReference>
<dbReference type="EMBL" id="JAVRIA010000006">
    <property type="protein sequence ID" value="MDT0559260.1"/>
    <property type="molecule type" value="Genomic_DNA"/>
</dbReference>
<dbReference type="Proteomes" id="UP001259492">
    <property type="component" value="Unassembled WGS sequence"/>
</dbReference>
<evidence type="ECO:0000313" key="4">
    <source>
        <dbReference type="Proteomes" id="UP001259492"/>
    </source>
</evidence>
<keyword evidence="1" id="KW-0732">Signal</keyword>
<protein>
    <submittedName>
        <fullName evidence="3">Helical backbone metal receptor</fullName>
    </submittedName>
</protein>
<feature type="domain" description="Fe/B12 periplasmic-binding" evidence="2">
    <location>
        <begin position="24"/>
        <end position="266"/>
    </location>
</feature>
<dbReference type="InterPro" id="IPR054828">
    <property type="entry name" value="Vit_B12_bind_prot"/>
</dbReference>
<accession>A0ABU2YN88</accession>
<dbReference type="InterPro" id="IPR050902">
    <property type="entry name" value="ABC_Transporter_SBP"/>
</dbReference>
<evidence type="ECO:0000259" key="2">
    <source>
        <dbReference type="PROSITE" id="PS50983"/>
    </source>
</evidence>